<protein>
    <submittedName>
        <fullName evidence="2">Uncharacterized protein</fullName>
    </submittedName>
</protein>
<name>A0AAU6T531_9GAMM</name>
<dbReference type="AlphaFoldDB" id="A0AAU6T531"/>
<evidence type="ECO:0000256" key="1">
    <source>
        <dbReference type="SAM" id="MobiDB-lite"/>
    </source>
</evidence>
<gene>
    <name evidence="2" type="ORF">MRK42_14140</name>
</gene>
<dbReference type="EMBL" id="CP095328">
    <property type="protein sequence ID" value="XAG40138.1"/>
    <property type="molecule type" value="Genomic_DNA"/>
</dbReference>
<evidence type="ECO:0000313" key="2">
    <source>
        <dbReference type="EMBL" id="XAG40138.1"/>
    </source>
</evidence>
<sequence>MATAKGDWLRLKLLELARQVSFDIAISFDELGPLRMACEKSKKPWRLRHGHGDEHHRNLYYALALIEKLKELLGCTPEDEWQIFELVSIDKSIERFHSRTEFQQISMFPLTKIGSYFLTILSLLRVAHRHFRHYTLHPYANYFSTQECIDIISCYYEHLVFDDDITASIRMELEISEQPLIGMVEQATSLANKINERARVLLKDLLRKDLNVKVSNFEKNAAKHIAGLWDFLEDVTCDDKNLKVVIKARFEFERYSDNKKNHNGIRAYADRFSRAITDFNTDLRKTTALKGFVNMVSSIHAPETMPWYQETFITLCFPKNEYPFDYHKESFSLLCKYDKKISKSIRIFTNNPRSTKYSELAKRLNIDTQQGSNLVDFIKVLKSQKKDDKRHMTTVSIVDYLHQKMAMFDSLIFLNEAQARWHKCAKKYCSDDVSATQSGDYAMTLFSALLIENKTIIPLIAPPDILIKQSGSLNSIAHTDKKHLMMIKNTLQMLPLPKLETMPDGLQKEMAVGIPSNSHMLLDIIKSSMAKMFFMKLTLKGLNCKINEVRDTSSHSVNKNSRMPKRKSHSSSRTELKKIIMRFSMWN</sequence>
<dbReference type="RefSeq" id="WP_111901415.1">
    <property type="nucleotide sequence ID" value="NZ_CP095328.1"/>
</dbReference>
<organism evidence="2">
    <name type="scientific">Aeromonas sp. 19NY04SH05-1</name>
    <dbReference type="NCBI Taxonomy" id="2920537"/>
    <lineage>
        <taxon>Bacteria</taxon>
        <taxon>Pseudomonadati</taxon>
        <taxon>Pseudomonadota</taxon>
        <taxon>Gammaproteobacteria</taxon>
        <taxon>Aeromonadales</taxon>
        <taxon>Aeromonadaceae</taxon>
        <taxon>Aeromonas</taxon>
    </lineage>
</organism>
<reference evidence="2" key="1">
    <citation type="submission" date="2022-03" db="EMBL/GenBank/DDBJ databases">
        <title>Sea Food Isolates.</title>
        <authorList>
            <person name="Li C."/>
        </authorList>
    </citation>
    <scope>NUCLEOTIDE SEQUENCE</scope>
    <source>
        <strain evidence="2">19NY04SH05-1</strain>
    </source>
</reference>
<feature type="region of interest" description="Disordered" evidence="1">
    <location>
        <begin position="552"/>
        <end position="574"/>
    </location>
</feature>
<proteinExistence type="predicted"/>
<accession>A0AAU6T531</accession>